<dbReference type="PANTHER" id="PTHR11669:SF8">
    <property type="entry name" value="DNA POLYMERASE III SUBUNIT DELTA"/>
    <property type="match status" value="1"/>
</dbReference>
<comment type="caution">
    <text evidence="1">The sequence shown here is derived from an EMBL/GenBank/DDBJ whole genome shotgun (WGS) entry which is preliminary data.</text>
</comment>
<dbReference type="EMBL" id="MHHZ01000014">
    <property type="protein sequence ID" value="OGY41723.1"/>
    <property type="molecule type" value="Genomic_DNA"/>
</dbReference>
<protein>
    <recommendedName>
        <fullName evidence="3">DNA polymerase III subunit delta</fullName>
    </recommendedName>
</protein>
<dbReference type="Gene3D" id="3.40.50.300">
    <property type="entry name" value="P-loop containing nucleotide triphosphate hydrolases"/>
    <property type="match status" value="1"/>
</dbReference>
<evidence type="ECO:0000313" key="2">
    <source>
        <dbReference type="Proteomes" id="UP000176498"/>
    </source>
</evidence>
<dbReference type="SUPFAM" id="SSF52540">
    <property type="entry name" value="P-loop containing nucleoside triphosphate hydrolases"/>
    <property type="match status" value="1"/>
</dbReference>
<evidence type="ECO:0000313" key="1">
    <source>
        <dbReference type="EMBL" id="OGY41723.1"/>
    </source>
</evidence>
<proteinExistence type="predicted"/>
<accession>A0A1G1XNN2</accession>
<gene>
    <name evidence="1" type="ORF">A2Y82_02475</name>
</gene>
<dbReference type="Pfam" id="PF13177">
    <property type="entry name" value="DNA_pol3_delta2"/>
    <property type="match status" value="1"/>
</dbReference>
<evidence type="ECO:0008006" key="3">
    <source>
        <dbReference type="Google" id="ProtNLM"/>
    </source>
</evidence>
<dbReference type="GO" id="GO:0006261">
    <property type="term" value="P:DNA-templated DNA replication"/>
    <property type="evidence" value="ECO:0007669"/>
    <property type="project" value="TreeGrafter"/>
</dbReference>
<dbReference type="PANTHER" id="PTHR11669">
    <property type="entry name" value="REPLICATION FACTOR C / DNA POLYMERASE III GAMMA-TAU SUBUNIT"/>
    <property type="match status" value="1"/>
</dbReference>
<organism evidence="1 2">
    <name type="scientific">Candidatus Buchananbacteria bacterium RBG_13_36_9</name>
    <dbReference type="NCBI Taxonomy" id="1797530"/>
    <lineage>
        <taxon>Bacteria</taxon>
        <taxon>Candidatus Buchananiibacteriota</taxon>
    </lineage>
</organism>
<dbReference type="InterPro" id="IPR027417">
    <property type="entry name" value="P-loop_NTPase"/>
</dbReference>
<dbReference type="Proteomes" id="UP000176498">
    <property type="component" value="Unassembled WGS sequence"/>
</dbReference>
<name>A0A1G1XNN2_9BACT</name>
<dbReference type="InterPro" id="IPR050238">
    <property type="entry name" value="DNA_Rep/Repair_Clamp_Loader"/>
</dbReference>
<dbReference type="AlphaFoldDB" id="A0A1G1XNN2"/>
<reference evidence="1 2" key="1">
    <citation type="journal article" date="2016" name="Nat. Commun.">
        <title>Thousands of microbial genomes shed light on interconnected biogeochemical processes in an aquifer system.</title>
        <authorList>
            <person name="Anantharaman K."/>
            <person name="Brown C.T."/>
            <person name="Hug L.A."/>
            <person name="Sharon I."/>
            <person name="Castelle C.J."/>
            <person name="Probst A.J."/>
            <person name="Thomas B.C."/>
            <person name="Singh A."/>
            <person name="Wilkins M.J."/>
            <person name="Karaoz U."/>
            <person name="Brodie E.L."/>
            <person name="Williams K.H."/>
            <person name="Hubbard S.S."/>
            <person name="Banfield J.F."/>
        </authorList>
    </citation>
    <scope>NUCLEOTIDE SEQUENCE [LARGE SCALE GENOMIC DNA]</scope>
</reference>
<sequence>MQKYNWQTIGQEKNSQFLQKNLVNEKLAHAYLFVGKEHLGKGQLAKEFIKTILCQDYHQQNQIEAEMFPCNQCVFCQQLDKGIHPDVYFLKREEDKKNISVEQVREMQKILYLASFLNSYKIALIEQAGDLNESAQNALLKILEEPRKKTILILIVHDLNVLLPTIISRCRVVKFQPVATEIIFQHLLKLGANREEARIFSALSHGQIGLALTFFNNPDYYKVYLEKAKQFCELFGQNLTTKFKIIENSLADFETPLAKIEYLNQELGDWQIFLRDLLLLQNNLNHLITNRHFQVELQKLAGKFSSKNIILLLKKIEKIKLILLNNINPRLAVENLILSF</sequence>